<accession>A0A7R8A1A2</accession>
<dbReference type="AlphaFoldDB" id="A0A7R8A1A2"/>
<dbReference type="Proteomes" id="UP000661280">
    <property type="component" value="Chromosome 6"/>
</dbReference>
<protein>
    <submittedName>
        <fullName evidence="1">Uncharacterized protein</fullName>
    </submittedName>
</protein>
<dbReference type="EMBL" id="AP024430">
    <property type="protein sequence ID" value="BCS01931.1"/>
    <property type="molecule type" value="Genomic_DNA"/>
</dbReference>
<reference evidence="1" key="2">
    <citation type="submission" date="2021-02" db="EMBL/GenBank/DDBJ databases">
        <title>Aspergillus luchuensis mut. kawachii IFO 4304 genome sequence.</title>
        <authorList>
            <person name="Mori K."/>
            <person name="Kadooka C."/>
            <person name="Goto M."/>
            <person name="Futagami T."/>
        </authorList>
    </citation>
    <scope>NUCLEOTIDE SEQUENCE</scope>
    <source>
        <strain evidence="1">IFO 4308</strain>
    </source>
</reference>
<name>A0A7R8A1A2_ASPKA</name>
<dbReference type="KEGG" id="aluc:AKAW2_60195S"/>
<gene>
    <name evidence="1" type="ORF">AKAW2_60195S</name>
</gene>
<dbReference type="GeneID" id="64963252"/>
<proteinExistence type="predicted"/>
<organism evidence="1 2">
    <name type="scientific">Aspergillus kawachii</name>
    <name type="common">White koji mold</name>
    <name type="synonym">Aspergillus awamori var. kawachi</name>
    <dbReference type="NCBI Taxonomy" id="1069201"/>
    <lineage>
        <taxon>Eukaryota</taxon>
        <taxon>Fungi</taxon>
        <taxon>Dikarya</taxon>
        <taxon>Ascomycota</taxon>
        <taxon>Pezizomycotina</taxon>
        <taxon>Eurotiomycetes</taxon>
        <taxon>Eurotiomycetidae</taxon>
        <taxon>Eurotiales</taxon>
        <taxon>Aspergillaceae</taxon>
        <taxon>Aspergillus</taxon>
        <taxon>Aspergillus subgen. Circumdati</taxon>
    </lineage>
</organism>
<sequence length="109" mass="12327">MQIPSMMRQKCTLKNKITPRTNHPYVDTNIQVRDAKSMSAVTTNLKSHYIFILPAMMPPGSPHLSRARLFDGCRFNITPSLHKPGPKKRGTVLPYSPMSPIVPIHKQCM</sequence>
<reference evidence="1" key="1">
    <citation type="submission" date="2021-01" db="EMBL/GenBank/DDBJ databases">
        <authorList>
            <consortium name="Aspergillus luchuensis mut. kawachii IFO 4304 genome sequencing consortium"/>
            <person name="Kazuki M."/>
            <person name="Futagami T."/>
        </authorList>
    </citation>
    <scope>NUCLEOTIDE SEQUENCE</scope>
    <source>
        <strain evidence="1">IFO 4308</strain>
    </source>
</reference>
<keyword evidence="2" id="KW-1185">Reference proteome</keyword>
<dbReference type="RefSeq" id="XP_041545693.1">
    <property type="nucleotide sequence ID" value="XM_041692293.1"/>
</dbReference>
<evidence type="ECO:0000313" key="2">
    <source>
        <dbReference type="Proteomes" id="UP000661280"/>
    </source>
</evidence>
<evidence type="ECO:0000313" key="1">
    <source>
        <dbReference type="EMBL" id="BCS01931.1"/>
    </source>
</evidence>